<evidence type="ECO:0000256" key="3">
    <source>
        <dbReference type="ARBA" id="ARBA00012277"/>
    </source>
</evidence>
<reference evidence="7 8" key="1">
    <citation type="submission" date="2019-07" db="EMBL/GenBank/DDBJ databases">
        <authorList>
            <person name="Yang M."/>
            <person name="Zhao D."/>
            <person name="Xiang H."/>
        </authorList>
    </citation>
    <scope>NUCLEOTIDE SEQUENCE [LARGE SCALE GENOMIC DNA]</scope>
    <source>
        <strain evidence="7 8">IM1326</strain>
    </source>
</reference>
<accession>A0A552X1F8</accession>
<dbReference type="Gene3D" id="3.40.50.970">
    <property type="match status" value="2"/>
</dbReference>
<dbReference type="PANTHER" id="PTHR42980:SF1">
    <property type="entry name" value="2-OXOISOVALERATE DEHYDROGENASE SUBUNIT BETA, MITOCHONDRIAL"/>
    <property type="match status" value="1"/>
</dbReference>
<evidence type="ECO:0000313" key="7">
    <source>
        <dbReference type="EMBL" id="TRW48854.1"/>
    </source>
</evidence>
<dbReference type="PANTHER" id="PTHR42980">
    <property type="entry name" value="2-OXOISOVALERATE DEHYDROGENASE SUBUNIT BETA-RELATED"/>
    <property type="match status" value="1"/>
</dbReference>
<evidence type="ECO:0000256" key="5">
    <source>
        <dbReference type="ARBA" id="ARBA00023052"/>
    </source>
</evidence>
<name>A0A552X1F8_9GAMM</name>
<dbReference type="RefSeq" id="WP_143235840.1">
    <property type="nucleotide sequence ID" value="NZ_VJWL01000002.1"/>
</dbReference>
<dbReference type="SUPFAM" id="SSF52518">
    <property type="entry name" value="Thiamin diphosphate-binding fold (THDP-binding)"/>
    <property type="match status" value="2"/>
</dbReference>
<feature type="domain" description="Transketolase-like pyrimidine-binding" evidence="6">
    <location>
        <begin position="397"/>
        <end position="578"/>
    </location>
</feature>
<protein>
    <recommendedName>
        <fullName evidence="3">3-methyl-2-oxobutanoate dehydrogenase (2-methylpropanoyl-transferring)</fullName>
        <ecNumber evidence="3">1.2.4.4</ecNumber>
    </recommendedName>
</protein>
<dbReference type="OrthoDB" id="9780894at2"/>
<dbReference type="GO" id="GO:0003863">
    <property type="term" value="F:branched-chain 2-oxo acid dehydrogenase activity"/>
    <property type="evidence" value="ECO:0007669"/>
    <property type="project" value="UniProtKB-EC"/>
</dbReference>
<dbReference type="SMART" id="SM00861">
    <property type="entry name" value="Transket_pyr"/>
    <property type="match status" value="1"/>
</dbReference>
<dbReference type="EMBL" id="VJWL01000002">
    <property type="protein sequence ID" value="TRW48854.1"/>
    <property type="molecule type" value="Genomic_DNA"/>
</dbReference>
<keyword evidence="4" id="KW-0560">Oxidoreductase</keyword>
<comment type="function">
    <text evidence="2">E1 component of the 2-oxoglutarate dehydrogenase (OGDH) complex which catalyzes the decarboxylation of 2-oxoglutarate, the first step in the conversion of 2-oxoglutarate to succinyl-CoA and CO(2).</text>
</comment>
<dbReference type="InterPro" id="IPR005475">
    <property type="entry name" value="Transketolase-like_Pyr-bd"/>
</dbReference>
<dbReference type="SUPFAM" id="SSF52922">
    <property type="entry name" value="TK C-terminal domain-like"/>
    <property type="match status" value="1"/>
</dbReference>
<dbReference type="InterPro" id="IPR033248">
    <property type="entry name" value="Transketolase_C"/>
</dbReference>
<dbReference type="GO" id="GO:0007584">
    <property type="term" value="P:response to nutrient"/>
    <property type="evidence" value="ECO:0007669"/>
    <property type="project" value="TreeGrafter"/>
</dbReference>
<evidence type="ECO:0000256" key="2">
    <source>
        <dbReference type="ARBA" id="ARBA00003906"/>
    </source>
</evidence>
<dbReference type="EC" id="1.2.4.4" evidence="3"/>
<dbReference type="AlphaFoldDB" id="A0A552X1F8"/>
<evidence type="ECO:0000313" key="8">
    <source>
        <dbReference type="Proteomes" id="UP000320359"/>
    </source>
</evidence>
<organism evidence="7 8">
    <name type="scientific">Aliidiomarina halalkaliphila</name>
    <dbReference type="NCBI Taxonomy" id="2593535"/>
    <lineage>
        <taxon>Bacteria</taxon>
        <taxon>Pseudomonadati</taxon>
        <taxon>Pseudomonadota</taxon>
        <taxon>Gammaproteobacteria</taxon>
        <taxon>Alteromonadales</taxon>
        <taxon>Idiomarinaceae</taxon>
        <taxon>Aliidiomarina</taxon>
    </lineage>
</organism>
<dbReference type="Pfam" id="PF02779">
    <property type="entry name" value="Transket_pyr"/>
    <property type="match status" value="1"/>
</dbReference>
<dbReference type="Proteomes" id="UP000320359">
    <property type="component" value="Unassembled WGS sequence"/>
</dbReference>
<sequence>MNQDYPLQERLLSALFDTPLPEPDDLPDLERLGLTLADLFAWVDTQLTSRVLDLHSRELQAAGESFYTIGSAGHEGNAAIAAAMRPTDMAFLHYRSGAFFIQRQKQVPGTTPIYDMLLSFAASKDDPISHGRHKVLGSKAVMVPPQTSTIASHLPKAAGMAHSIGLAKRLNRAGEVPADSLVVCSFGDASANHSTAQGAINATCWAAYQNVPMPIVFVCEDNGIGISTRTPHGWIEAGFKQRPGLHYLSCDGRNLLDVYRAAREAERIARKRRQPVFLHMKCVRLYGHAGSDAEMTYLSKEQIAHNELNDPLRTSLALLAAYGIASHQQMRSYLVSLFDRVRAVGREAIVRPKLANADEVMASIAPNYPVAELPPPIADAQRAALFAHEKHNLGKPQTLNKLLNWALLDIMGRYPNTVMMGEDIGKKGGVYGVTSRLIQHFGPSRVINTLLDEQSILGMAIGCAHNGFIPIPEIQFLAYVHNAEDQIRGEAATLSFFSAGQFTNPMVIRVAGLAYQRGFGGHFHNDNSFAVFRDLPGVVVACPSNGASGARMLREAIRLADEQRRVVIFLEPIALYNQKDLHEPGDGEWSFHYPEPEERVAFGSVSAVDEGAAPQVSIVSYGNGYYLSRQAARELSRSGLSVRVIDLNWLHPLPMESLIAAIAESSHVLIVDECRETGSVSEELWTRLQETNCPAVLGRVCADDSFIPLAKAAYHVLPDKDGIVAAVRQLIQAPSQGGVK</sequence>
<evidence type="ECO:0000256" key="4">
    <source>
        <dbReference type="ARBA" id="ARBA00023002"/>
    </source>
</evidence>
<dbReference type="Pfam" id="PF00676">
    <property type="entry name" value="E1_dh"/>
    <property type="match status" value="1"/>
</dbReference>
<comment type="cofactor">
    <cofactor evidence="1">
        <name>thiamine diphosphate</name>
        <dbReference type="ChEBI" id="CHEBI:58937"/>
    </cofactor>
</comment>
<keyword evidence="8" id="KW-1185">Reference proteome</keyword>
<dbReference type="InterPro" id="IPR001017">
    <property type="entry name" value="DH_E1"/>
</dbReference>
<proteinExistence type="predicted"/>
<keyword evidence="5" id="KW-0786">Thiamine pyrophosphate</keyword>
<evidence type="ECO:0000259" key="6">
    <source>
        <dbReference type="SMART" id="SM00861"/>
    </source>
</evidence>
<dbReference type="GO" id="GO:0009083">
    <property type="term" value="P:branched-chain amino acid catabolic process"/>
    <property type="evidence" value="ECO:0007669"/>
    <property type="project" value="TreeGrafter"/>
</dbReference>
<dbReference type="Pfam" id="PF02780">
    <property type="entry name" value="Transketolase_C"/>
    <property type="match status" value="1"/>
</dbReference>
<evidence type="ECO:0000256" key="1">
    <source>
        <dbReference type="ARBA" id="ARBA00001964"/>
    </source>
</evidence>
<dbReference type="InterPro" id="IPR029061">
    <property type="entry name" value="THDP-binding"/>
</dbReference>
<gene>
    <name evidence="7" type="ORF">FM042_07680</name>
</gene>
<comment type="caution">
    <text evidence="7">The sequence shown here is derived from an EMBL/GenBank/DDBJ whole genome shotgun (WGS) entry which is preliminary data.</text>
</comment>
<dbReference type="InterPro" id="IPR009014">
    <property type="entry name" value="Transketo_C/PFOR_II"/>
</dbReference>
<dbReference type="Gene3D" id="3.40.50.920">
    <property type="match status" value="1"/>
</dbReference>